<dbReference type="Pfam" id="PF05860">
    <property type="entry name" value="TPS"/>
    <property type="match status" value="1"/>
</dbReference>
<evidence type="ECO:0000313" key="3">
    <source>
        <dbReference type="EMBL" id="MDA7419254.1"/>
    </source>
</evidence>
<dbReference type="Gene3D" id="2.160.20.10">
    <property type="entry name" value="Single-stranded right-handed beta-helix, Pectin lyase-like"/>
    <property type="match status" value="1"/>
</dbReference>
<dbReference type="InterPro" id="IPR008638">
    <property type="entry name" value="FhaB/CdiA-like_TPS"/>
</dbReference>
<feature type="non-terminal residue" evidence="3">
    <location>
        <position position="822"/>
    </location>
</feature>
<dbReference type="InterPro" id="IPR012334">
    <property type="entry name" value="Pectin_lyas_fold"/>
</dbReference>
<dbReference type="NCBIfam" id="TIGR01901">
    <property type="entry name" value="adhes_NPXG"/>
    <property type="match status" value="1"/>
</dbReference>
<dbReference type="SUPFAM" id="SSF51126">
    <property type="entry name" value="Pectin lyase-like"/>
    <property type="match status" value="1"/>
</dbReference>
<dbReference type="NCBIfam" id="TIGR01731">
    <property type="entry name" value="fil_hemag_20aa"/>
    <property type="match status" value="10"/>
</dbReference>
<organism evidence="3 4">
    <name type="scientific">Xenophilus arseniciresistens</name>
    <dbReference type="NCBI Taxonomy" id="1283306"/>
    <lineage>
        <taxon>Bacteria</taxon>
        <taxon>Pseudomonadati</taxon>
        <taxon>Pseudomonadota</taxon>
        <taxon>Betaproteobacteria</taxon>
        <taxon>Burkholderiales</taxon>
        <taxon>Comamonadaceae</taxon>
        <taxon>Xenophilus</taxon>
    </lineage>
</organism>
<dbReference type="AlphaFoldDB" id="A0AAE3T1I3"/>
<evidence type="ECO:0000313" key="4">
    <source>
        <dbReference type="Proteomes" id="UP001212602"/>
    </source>
</evidence>
<dbReference type="Proteomes" id="UP001212602">
    <property type="component" value="Unassembled WGS sequence"/>
</dbReference>
<feature type="non-terminal residue" evidence="3">
    <location>
        <position position="1"/>
    </location>
</feature>
<proteinExistence type="predicted"/>
<accession>A0AAE3T1I3</accession>
<evidence type="ECO:0000256" key="1">
    <source>
        <dbReference type="SAM" id="MobiDB-lite"/>
    </source>
</evidence>
<dbReference type="EMBL" id="JAQIPB010000018">
    <property type="protein sequence ID" value="MDA7419254.1"/>
    <property type="molecule type" value="Genomic_DNA"/>
</dbReference>
<evidence type="ECO:0000259" key="2">
    <source>
        <dbReference type="SMART" id="SM00912"/>
    </source>
</evidence>
<protein>
    <submittedName>
        <fullName evidence="3">Filamentous hemagglutinin N-terminal domain-containing protein</fullName>
    </submittedName>
</protein>
<dbReference type="Pfam" id="PF05594">
    <property type="entry name" value="Fil_haemagg"/>
    <property type="match status" value="5"/>
</dbReference>
<dbReference type="InterPro" id="IPR010069">
    <property type="entry name" value="CdiA_FHA1_rpt"/>
</dbReference>
<feature type="compositionally biased region" description="Low complexity" evidence="1">
    <location>
        <begin position="261"/>
        <end position="283"/>
    </location>
</feature>
<gene>
    <name evidence="3" type="ORF">PGB34_23005</name>
</gene>
<keyword evidence="4" id="KW-1185">Reference proteome</keyword>
<reference evidence="3" key="1">
    <citation type="submission" date="2023-01" db="EMBL/GenBank/DDBJ databases">
        <title>Xenophilus mangrovi sp. nov., isolated from soil of Mangrove nature reserve.</title>
        <authorList>
            <person name="Xu S."/>
            <person name="Liu Z."/>
            <person name="Xu Y."/>
        </authorList>
    </citation>
    <scope>NUCLEOTIDE SEQUENCE</scope>
    <source>
        <strain evidence="3">YW8</strain>
    </source>
</reference>
<feature type="region of interest" description="Disordered" evidence="1">
    <location>
        <begin position="237"/>
        <end position="304"/>
    </location>
</feature>
<sequence>PWLALGPARIIVNQVSSSDPSHLRGYVEVAGQRAEVVIANPNGILVDGAGFINASKVTLTTGVPQYGAFGGLDAFAVRGGVIRIDGAGLDLSRTDYAAILSRALQVNAAIYANDLKVVTGAGQVSADAAQVTTMPASSGATAPGFALDVAQLGGMYANKIVLVGTEAGLGMRNAGSIGAGAGGLVVTAAGRLENTGTLEGARVQLASAADIDNRGGTIRQGSLAALTIAAPTLSNTDGGWIGMQPVSTSSGSGETGGTGPSPGTAAPGGSTDPATPSGGAEPATGGGSTPAPAAPPQPGAINAAGAILNDGGKIYAGGPITLQSPNIINTGGTLSVANMALNQQSFSNHGGALNVSGSFSANVQSFDNSTGTLRAGSLNIATTGDLINTDGTLTSDSDATLSVGGKVDNTRGTIAANGALSATVAGDTHNTSGTLAANQQLQLAAAGLTNDKGSLQSAAGSVQLDVSGALNNGQGNIAAGADLRIQAGSVANLAGGSLRAAQDVQVTSSGQVLNAGSITAGRHTSVDAGSVQATTGSVLGAGIQADGSLAAAGDLNVVASQRLGAQGTSLAAGNATLQGASVDVSGSSTNAANLSLTATSGNVTTEGAKVVTPGTLRIAANSNAGQTLMNDAGTLNAGQLQISASNIANTNGGEIVQTGTAATTIAVTGSLNNDGGRIASNSQDLTLSGASITNTGGKIEHAGPGALAIRGGSFDGRKGQITGNGALGVDLSGGFAQDGGVTTAQQITIDAAALSNRGGEIIQTGTQATRITVVGAADNTGGSIASNGPMNVAAGSLTNHGGKLRTTGTSSLVISTTDALDN</sequence>
<dbReference type="SMART" id="SM00912">
    <property type="entry name" value="Haemagg_act"/>
    <property type="match status" value="1"/>
</dbReference>
<comment type="caution">
    <text evidence="3">The sequence shown here is derived from an EMBL/GenBank/DDBJ whole genome shotgun (WGS) entry which is preliminary data.</text>
</comment>
<dbReference type="InterPro" id="IPR011050">
    <property type="entry name" value="Pectin_lyase_fold/virulence"/>
</dbReference>
<feature type="domain" description="Filamentous haemagglutinin FhaB/tRNA nuclease CdiA-like TPS" evidence="2">
    <location>
        <begin position="1"/>
        <end position="69"/>
    </location>
</feature>
<dbReference type="RefSeq" id="WP_271430455.1">
    <property type="nucleotide sequence ID" value="NZ_JAQIPB010000018.1"/>
</dbReference>
<dbReference type="InterPro" id="IPR008619">
    <property type="entry name" value="Filamentous_hemagglutn_rpt"/>
</dbReference>
<name>A0AAE3T1I3_9BURK</name>